<reference evidence="3" key="1">
    <citation type="submission" date="2014-09" db="EMBL/GenBank/DDBJ databases">
        <authorList>
            <person name="Magalhaes I.L.F."/>
            <person name="Oliveira U."/>
            <person name="Santos F.R."/>
            <person name="Vidigal T.H.D.A."/>
            <person name="Brescovit A.D."/>
            <person name="Santos A.J."/>
        </authorList>
    </citation>
    <scope>NUCLEOTIDE SEQUENCE</scope>
    <source>
        <tissue evidence="3">Shoot tissue taken approximately 20 cm above the soil surface</tissue>
    </source>
</reference>
<dbReference type="InterPro" id="IPR036038">
    <property type="entry name" value="Aminotransferase-like"/>
</dbReference>
<feature type="compositionally biased region" description="Low complexity" evidence="2">
    <location>
        <begin position="148"/>
        <end position="194"/>
    </location>
</feature>
<dbReference type="SUPFAM" id="SSF56752">
    <property type="entry name" value="D-aminoacid aminotransferase-like PLP-dependent enzymes"/>
    <property type="match status" value="1"/>
</dbReference>
<dbReference type="InterPro" id="IPR043132">
    <property type="entry name" value="BCAT-like_C"/>
</dbReference>
<dbReference type="PANTHER" id="PTHR42743:SF8">
    <property type="entry name" value="OS01G0238500 PROTEIN"/>
    <property type="match status" value="1"/>
</dbReference>
<proteinExistence type="inferred from homology"/>
<organism evidence="3">
    <name type="scientific">Arundo donax</name>
    <name type="common">Giant reed</name>
    <name type="synonym">Donax arundinaceus</name>
    <dbReference type="NCBI Taxonomy" id="35708"/>
    <lineage>
        <taxon>Eukaryota</taxon>
        <taxon>Viridiplantae</taxon>
        <taxon>Streptophyta</taxon>
        <taxon>Embryophyta</taxon>
        <taxon>Tracheophyta</taxon>
        <taxon>Spermatophyta</taxon>
        <taxon>Magnoliopsida</taxon>
        <taxon>Liliopsida</taxon>
        <taxon>Poales</taxon>
        <taxon>Poaceae</taxon>
        <taxon>PACMAD clade</taxon>
        <taxon>Arundinoideae</taxon>
        <taxon>Arundineae</taxon>
        <taxon>Arundo</taxon>
    </lineage>
</organism>
<dbReference type="GO" id="GO:0003824">
    <property type="term" value="F:catalytic activity"/>
    <property type="evidence" value="ECO:0007669"/>
    <property type="project" value="InterPro"/>
</dbReference>
<dbReference type="InterPro" id="IPR001544">
    <property type="entry name" value="Aminotrans_IV"/>
</dbReference>
<evidence type="ECO:0000313" key="3">
    <source>
        <dbReference type="EMBL" id="JAE16897.1"/>
    </source>
</evidence>
<dbReference type="GO" id="GO:0046394">
    <property type="term" value="P:carboxylic acid biosynthetic process"/>
    <property type="evidence" value="ECO:0007669"/>
    <property type="project" value="UniProtKB-ARBA"/>
</dbReference>
<evidence type="ECO:0000256" key="2">
    <source>
        <dbReference type="SAM" id="MobiDB-lite"/>
    </source>
</evidence>
<dbReference type="EMBL" id="GBRH01180999">
    <property type="protein sequence ID" value="JAE16897.1"/>
    <property type="molecule type" value="Transcribed_RNA"/>
</dbReference>
<dbReference type="AlphaFoldDB" id="A0A0A9FXA1"/>
<dbReference type="Gene3D" id="3.20.10.10">
    <property type="entry name" value="D-amino Acid Aminotransferase, subunit A, domain 2"/>
    <property type="match status" value="1"/>
</dbReference>
<sequence length="194" mass="20992">MTAASGCRKGSIRYWVSSGPGDFLLSSKGCPSPAFYAVVIPADYDQCREGVRAVTTSVPMKPPLFATMKNVNYLPNVLSIMDAEDRGAFAYVWVDDQGYVAERPMVNVAFVTPDRELVRCRRSTRSSAGAPPSGCLRRRPSSWRPACSRASPPSTSRWRRPSAASRWRSSAAACPYCPSSSGTPSPSATGRWGS</sequence>
<dbReference type="PANTHER" id="PTHR42743">
    <property type="entry name" value="AMINO-ACID AMINOTRANSFERASE"/>
    <property type="match status" value="1"/>
</dbReference>
<feature type="region of interest" description="Disordered" evidence="2">
    <location>
        <begin position="122"/>
        <end position="194"/>
    </location>
</feature>
<evidence type="ECO:0000256" key="1">
    <source>
        <dbReference type="ARBA" id="ARBA00009320"/>
    </source>
</evidence>
<name>A0A0A9FXA1_ARUDO</name>
<accession>A0A0A9FXA1</accession>
<dbReference type="InterPro" id="IPR050571">
    <property type="entry name" value="Class-IV_PLP-Dep_Aminotrnsfr"/>
</dbReference>
<comment type="similarity">
    <text evidence="1">Belongs to the class-IV pyridoxal-phosphate-dependent aminotransferase family.</text>
</comment>
<protein>
    <submittedName>
        <fullName evidence="3">Cl315_1</fullName>
    </submittedName>
</protein>
<dbReference type="Pfam" id="PF01063">
    <property type="entry name" value="Aminotran_4"/>
    <property type="match status" value="1"/>
</dbReference>
<reference evidence="3" key="2">
    <citation type="journal article" date="2015" name="Data Brief">
        <title>Shoot transcriptome of the giant reed, Arundo donax.</title>
        <authorList>
            <person name="Barrero R.A."/>
            <person name="Guerrero F.D."/>
            <person name="Moolhuijzen P."/>
            <person name="Goolsby J.A."/>
            <person name="Tidwell J."/>
            <person name="Bellgard S.E."/>
            <person name="Bellgard M.I."/>
        </authorList>
    </citation>
    <scope>NUCLEOTIDE SEQUENCE</scope>
    <source>
        <tissue evidence="3">Shoot tissue taken approximately 20 cm above the soil surface</tissue>
    </source>
</reference>